<feature type="region of interest" description="Disordered" evidence="8">
    <location>
        <begin position="424"/>
        <end position="588"/>
    </location>
</feature>
<dbReference type="Gene3D" id="3.30.565.10">
    <property type="entry name" value="Histidine kinase-like ATPase, C-terminal domain"/>
    <property type="match status" value="1"/>
</dbReference>
<evidence type="ECO:0000256" key="1">
    <source>
        <dbReference type="ARBA" id="ARBA00000085"/>
    </source>
</evidence>
<dbReference type="Pfam" id="PF02518">
    <property type="entry name" value="HATPase_c"/>
    <property type="match status" value="1"/>
</dbReference>
<name>A0A5D3F638_9ACTN</name>
<keyword evidence="4" id="KW-0808">Transferase</keyword>
<evidence type="ECO:0000313" key="11">
    <source>
        <dbReference type="EMBL" id="TYK43256.1"/>
    </source>
</evidence>
<dbReference type="AlphaFoldDB" id="A0A5D3F638"/>
<feature type="compositionally biased region" description="Low complexity" evidence="8">
    <location>
        <begin position="470"/>
        <end position="491"/>
    </location>
</feature>
<proteinExistence type="predicted"/>
<dbReference type="InterPro" id="IPR005467">
    <property type="entry name" value="His_kinase_dom"/>
</dbReference>
<comment type="caution">
    <text evidence="11">The sequence shown here is derived from an EMBL/GenBank/DDBJ whole genome shotgun (WGS) entry which is preliminary data.</text>
</comment>
<evidence type="ECO:0000256" key="3">
    <source>
        <dbReference type="ARBA" id="ARBA00022553"/>
    </source>
</evidence>
<feature type="compositionally biased region" description="Basic and acidic residues" evidence="8">
    <location>
        <begin position="27"/>
        <end position="36"/>
    </location>
</feature>
<keyword evidence="6 11" id="KW-0418">Kinase</keyword>
<dbReference type="PANTHER" id="PTHR45436:SF5">
    <property type="entry name" value="SENSOR HISTIDINE KINASE TRCS"/>
    <property type="match status" value="1"/>
</dbReference>
<accession>A0A5D3F638</accession>
<dbReference type="EMBL" id="VSRQ01000012">
    <property type="protein sequence ID" value="TYK43256.1"/>
    <property type="molecule type" value="Genomic_DNA"/>
</dbReference>
<keyword evidence="3" id="KW-0597">Phosphoprotein</keyword>
<dbReference type="InterPro" id="IPR050428">
    <property type="entry name" value="TCS_sensor_his_kinase"/>
</dbReference>
<sequence>MPDFSETAAGAERRDVRRHGGTPSRGTHREGGGARRESSMRGLHLCISVLPAAAVAALGLVAVAVLYTSDTVTVSRTTQLVLIAAAAGIVIALGAAAYSADVATRRAHRQHALLSVREREDVQRRLGELWLLIARGRHGLRELTERVKSGEAIAPHIDDTPAVDTGDPFLRLAHELRKAQGEAWNAVLDTAGNVSGAHADQRVDVFVNLARRMQSLAHRTIKGLDELENQVEDPDLLKGLFKVDHLSTRMRRQAESLAVIGGAASRRQWSRPVTVYEVLRSAIAEVEHYNRVKVVPPVEGTLHGGAVADIVHLLAELIENATRFAPPQTQVLIRVGPVAAGLAVEVEDRGLGIPPEERRRLNELLADSADVDSSELLQEGRIGLLVVSALARRHGVRVQLQGNLYGGTQAVVVVPNELVGAEADESERRAPATAGAVPAAAGAPLSAPPPTASLAGSLLDVDDQGRERNGAAAPPVPRASAPGGRGPLATEPPRPERPAPPARPERLGRPDRPAAGAGAAPQAPTGARPELPRRQAQASLAPELHNPPAPQQDDQEIEHNPGLMAAFKRGVRGAQESDGADDDAGTTG</sequence>
<dbReference type="EC" id="2.7.13.3" evidence="2"/>
<keyword evidence="12" id="KW-1185">Reference proteome</keyword>
<gene>
    <name evidence="11" type="ORF">FXF68_39265</name>
</gene>
<evidence type="ECO:0000256" key="6">
    <source>
        <dbReference type="ARBA" id="ARBA00022777"/>
    </source>
</evidence>
<dbReference type="InterPro" id="IPR036890">
    <property type="entry name" value="HATPase_C_sf"/>
</dbReference>
<evidence type="ECO:0000259" key="10">
    <source>
        <dbReference type="PROSITE" id="PS50109"/>
    </source>
</evidence>
<feature type="transmembrane region" description="Helical" evidence="9">
    <location>
        <begin position="80"/>
        <end position="100"/>
    </location>
</feature>
<dbReference type="InterPro" id="IPR003594">
    <property type="entry name" value="HATPase_dom"/>
</dbReference>
<feature type="compositionally biased region" description="Basic and acidic residues" evidence="8">
    <location>
        <begin position="493"/>
        <end position="512"/>
    </location>
</feature>
<evidence type="ECO:0000256" key="4">
    <source>
        <dbReference type="ARBA" id="ARBA00022679"/>
    </source>
</evidence>
<dbReference type="GO" id="GO:0004673">
    <property type="term" value="F:protein histidine kinase activity"/>
    <property type="evidence" value="ECO:0007669"/>
    <property type="project" value="UniProtKB-EC"/>
</dbReference>
<evidence type="ECO:0000256" key="5">
    <source>
        <dbReference type="ARBA" id="ARBA00022692"/>
    </source>
</evidence>
<reference evidence="11 12" key="1">
    <citation type="submission" date="2019-08" db="EMBL/GenBank/DDBJ databases">
        <title>Actinomadura sp. nov. CYP1-5 isolated from mountain soil.</title>
        <authorList>
            <person name="Songsumanus A."/>
            <person name="Kuncharoen N."/>
            <person name="Kudo T."/>
            <person name="Yuki M."/>
            <person name="Igarashi Y."/>
            <person name="Tanasupawat S."/>
        </authorList>
    </citation>
    <scope>NUCLEOTIDE SEQUENCE [LARGE SCALE GENOMIC DNA]</scope>
    <source>
        <strain evidence="11 12">CYP1-5</strain>
    </source>
</reference>
<dbReference type="Proteomes" id="UP000323505">
    <property type="component" value="Unassembled WGS sequence"/>
</dbReference>
<comment type="catalytic activity">
    <reaction evidence="1">
        <text>ATP + protein L-histidine = ADP + protein N-phospho-L-histidine.</text>
        <dbReference type="EC" id="2.7.13.3"/>
    </reaction>
</comment>
<protein>
    <recommendedName>
        <fullName evidence="2">histidine kinase</fullName>
        <ecNumber evidence="2">2.7.13.3</ecNumber>
    </recommendedName>
</protein>
<keyword evidence="5 9" id="KW-0812">Transmembrane</keyword>
<evidence type="ECO:0000256" key="9">
    <source>
        <dbReference type="SAM" id="Phobius"/>
    </source>
</evidence>
<feature type="domain" description="Histidine kinase" evidence="10">
    <location>
        <begin position="310"/>
        <end position="418"/>
    </location>
</feature>
<evidence type="ECO:0000256" key="8">
    <source>
        <dbReference type="SAM" id="MobiDB-lite"/>
    </source>
</evidence>
<feature type="region of interest" description="Disordered" evidence="8">
    <location>
        <begin position="1"/>
        <end position="36"/>
    </location>
</feature>
<dbReference type="PROSITE" id="PS50109">
    <property type="entry name" value="HIS_KIN"/>
    <property type="match status" value="1"/>
</dbReference>
<feature type="compositionally biased region" description="Low complexity" evidence="8">
    <location>
        <begin position="513"/>
        <end position="529"/>
    </location>
</feature>
<evidence type="ECO:0000313" key="12">
    <source>
        <dbReference type="Proteomes" id="UP000323505"/>
    </source>
</evidence>
<dbReference type="SUPFAM" id="SSF55874">
    <property type="entry name" value="ATPase domain of HSP90 chaperone/DNA topoisomerase II/histidine kinase"/>
    <property type="match status" value="1"/>
</dbReference>
<dbReference type="PANTHER" id="PTHR45436">
    <property type="entry name" value="SENSOR HISTIDINE KINASE YKOH"/>
    <property type="match status" value="1"/>
</dbReference>
<evidence type="ECO:0000256" key="2">
    <source>
        <dbReference type="ARBA" id="ARBA00012438"/>
    </source>
</evidence>
<dbReference type="GO" id="GO:0000160">
    <property type="term" value="P:phosphorelay signal transduction system"/>
    <property type="evidence" value="ECO:0007669"/>
    <property type="project" value="TreeGrafter"/>
</dbReference>
<dbReference type="GO" id="GO:0005886">
    <property type="term" value="C:plasma membrane"/>
    <property type="evidence" value="ECO:0007669"/>
    <property type="project" value="TreeGrafter"/>
</dbReference>
<feature type="transmembrane region" description="Helical" evidence="9">
    <location>
        <begin position="45"/>
        <end position="68"/>
    </location>
</feature>
<evidence type="ECO:0000256" key="7">
    <source>
        <dbReference type="ARBA" id="ARBA00022989"/>
    </source>
</evidence>
<keyword evidence="7 9" id="KW-1133">Transmembrane helix</keyword>
<feature type="compositionally biased region" description="Acidic residues" evidence="8">
    <location>
        <begin position="578"/>
        <end position="588"/>
    </location>
</feature>
<organism evidence="11 12">
    <name type="scientific">Actinomadura decatromicini</name>
    <dbReference type="NCBI Taxonomy" id="2604572"/>
    <lineage>
        <taxon>Bacteria</taxon>
        <taxon>Bacillati</taxon>
        <taxon>Actinomycetota</taxon>
        <taxon>Actinomycetes</taxon>
        <taxon>Streptosporangiales</taxon>
        <taxon>Thermomonosporaceae</taxon>
        <taxon>Actinomadura</taxon>
    </lineage>
</organism>
<keyword evidence="9" id="KW-0472">Membrane</keyword>
<dbReference type="SMART" id="SM00387">
    <property type="entry name" value="HATPase_c"/>
    <property type="match status" value="1"/>
</dbReference>
<feature type="compositionally biased region" description="Low complexity" evidence="8">
    <location>
        <begin position="431"/>
        <end position="445"/>
    </location>
</feature>